<dbReference type="InterPro" id="IPR000070">
    <property type="entry name" value="Pectinesterase_cat"/>
</dbReference>
<feature type="active site" evidence="4">
    <location>
        <position position="332"/>
    </location>
</feature>
<dbReference type="CDD" id="cd00161">
    <property type="entry name" value="beta-trefoil_Ricin-like"/>
    <property type="match status" value="1"/>
</dbReference>
<dbReference type="EMBL" id="BOMY01000012">
    <property type="protein sequence ID" value="GIF19043.1"/>
    <property type="molecule type" value="Genomic_DNA"/>
</dbReference>
<dbReference type="GO" id="GO:0030599">
    <property type="term" value="F:pectinesterase activity"/>
    <property type="evidence" value="ECO:0007669"/>
    <property type="project" value="UniProtKB-UniRule"/>
</dbReference>
<feature type="signal peptide" evidence="5">
    <location>
        <begin position="1"/>
        <end position="25"/>
    </location>
</feature>
<dbReference type="InterPro" id="IPR011050">
    <property type="entry name" value="Pectin_lyase_fold/virulence"/>
</dbReference>
<dbReference type="PROSITE" id="PS50231">
    <property type="entry name" value="RICIN_B_LECTIN"/>
    <property type="match status" value="1"/>
</dbReference>
<name>A0A919NIE0_9ACTN</name>
<evidence type="ECO:0000256" key="2">
    <source>
        <dbReference type="ARBA" id="ARBA00022801"/>
    </source>
</evidence>
<dbReference type="InterPro" id="IPR012334">
    <property type="entry name" value="Pectin_lyas_fold"/>
</dbReference>
<accession>A0A919NIE0</accession>
<sequence>MSGAKRRFLVAALAISIPTAAIVYAALPSSAATLPAAGGVYQLAVTKSGKCIDVPAASKDNSALLQQWGCTTGAAWQQFKLTAVTSSQYQLVNVNSGKCIDIPAASKTSGVQVQQYTCVSSQANQLFTLAANGTNTFQIINVNSGLCLSDQGASTASGAAIIQETCTSNSNKQWSFVNNAAAPVVASDGTGQYTTIQAAIDAVPANNTTRRTITVKAGTYREIVTVPATKPYVTLQGLGSSASQTVIVNNHSSAGGYGTSGSATVFVNGHDFAASNITLSNDYGEGSQAVAVNVNADKSVFNNVRFLGAQDTLLVNAGRSYYTNSYVEGTVDFIFGGGTAVFNTSSIYEKRSSGGPITAAKTDAANAYGFLFYKCTITGAASGKTQLGRPWGADAQVLYRESSLSVALATAQPWIDMSSNSWKNARFFEYENTGSGATTNSNRPQMSDSTAASYTPQKYLAGTDGWNPL</sequence>
<reference evidence="7" key="1">
    <citation type="submission" date="2021-01" db="EMBL/GenBank/DDBJ databases">
        <title>Whole genome shotgun sequence of Actinoplanes tereljensis NBRC 105297.</title>
        <authorList>
            <person name="Komaki H."/>
            <person name="Tamura T."/>
        </authorList>
    </citation>
    <scope>NUCLEOTIDE SEQUENCE</scope>
    <source>
        <strain evidence="7">NBRC 105297</strain>
    </source>
</reference>
<protein>
    <recommendedName>
        <fullName evidence="5">Pectinesterase</fullName>
        <ecNumber evidence="5">3.1.1.11</ecNumber>
    </recommendedName>
</protein>
<keyword evidence="3 5" id="KW-0063">Aspartyl esterase</keyword>
<dbReference type="GO" id="GO:0009279">
    <property type="term" value="C:cell outer membrane"/>
    <property type="evidence" value="ECO:0007669"/>
    <property type="project" value="TreeGrafter"/>
</dbReference>
<evidence type="ECO:0000259" key="6">
    <source>
        <dbReference type="SMART" id="SM00458"/>
    </source>
</evidence>
<dbReference type="EC" id="3.1.1.11" evidence="5"/>
<proteinExistence type="inferred from homology"/>
<comment type="catalytic activity">
    <reaction evidence="5">
        <text>[(1-&gt;4)-alpha-D-galacturonosyl methyl ester](n) + n H2O = [(1-&gt;4)-alpha-D-galacturonosyl](n) + n methanol + n H(+)</text>
        <dbReference type="Rhea" id="RHEA:22380"/>
        <dbReference type="Rhea" id="RHEA-COMP:14570"/>
        <dbReference type="Rhea" id="RHEA-COMP:14573"/>
        <dbReference type="ChEBI" id="CHEBI:15377"/>
        <dbReference type="ChEBI" id="CHEBI:15378"/>
        <dbReference type="ChEBI" id="CHEBI:17790"/>
        <dbReference type="ChEBI" id="CHEBI:140522"/>
        <dbReference type="ChEBI" id="CHEBI:140523"/>
        <dbReference type="EC" id="3.1.1.11"/>
    </reaction>
</comment>
<dbReference type="GO" id="GO:0042545">
    <property type="term" value="P:cell wall modification"/>
    <property type="evidence" value="ECO:0007669"/>
    <property type="project" value="UniProtKB-UniRule"/>
</dbReference>
<dbReference type="InterPro" id="IPR035992">
    <property type="entry name" value="Ricin_B-like_lectins"/>
</dbReference>
<dbReference type="PROSITE" id="PS00503">
    <property type="entry name" value="PECTINESTERASE_2"/>
    <property type="match status" value="1"/>
</dbReference>
<evidence type="ECO:0000256" key="1">
    <source>
        <dbReference type="ARBA" id="ARBA00008891"/>
    </source>
</evidence>
<gene>
    <name evidence="7" type="ORF">Ate02nite_17730</name>
</gene>
<comment type="pathway">
    <text evidence="5">Glycan metabolism; pectin degradation; 2-dehydro-3-deoxy-D-gluconate from pectin: step 1/5.</text>
</comment>
<dbReference type="AlphaFoldDB" id="A0A919NIE0"/>
<dbReference type="PANTHER" id="PTHR31321">
    <property type="entry name" value="ACYL-COA THIOESTER HYDROLASE YBHC-RELATED"/>
    <property type="match status" value="1"/>
</dbReference>
<keyword evidence="2 5" id="KW-0378">Hydrolase</keyword>
<evidence type="ECO:0000313" key="7">
    <source>
        <dbReference type="EMBL" id="GIF19043.1"/>
    </source>
</evidence>
<comment type="similarity">
    <text evidence="1">Belongs to the pectinesterase family.</text>
</comment>
<feature type="chain" id="PRO_5039749297" description="Pectinesterase" evidence="5">
    <location>
        <begin position="26"/>
        <end position="469"/>
    </location>
</feature>
<dbReference type="Pfam" id="PF14200">
    <property type="entry name" value="RicinB_lectin_2"/>
    <property type="match status" value="1"/>
</dbReference>
<evidence type="ECO:0000313" key="8">
    <source>
        <dbReference type="Proteomes" id="UP000623608"/>
    </source>
</evidence>
<evidence type="ECO:0000256" key="4">
    <source>
        <dbReference type="PROSITE-ProRule" id="PRU10040"/>
    </source>
</evidence>
<keyword evidence="5" id="KW-0732">Signal</keyword>
<dbReference type="InterPro" id="IPR033131">
    <property type="entry name" value="Pectinesterase_Asp_AS"/>
</dbReference>
<evidence type="ECO:0000256" key="5">
    <source>
        <dbReference type="RuleBase" id="RU000589"/>
    </source>
</evidence>
<dbReference type="Proteomes" id="UP000623608">
    <property type="component" value="Unassembled WGS sequence"/>
</dbReference>
<dbReference type="SMART" id="SM00458">
    <property type="entry name" value="RICIN"/>
    <property type="match status" value="1"/>
</dbReference>
<dbReference type="Pfam" id="PF01095">
    <property type="entry name" value="Pectinesterase"/>
    <property type="match status" value="1"/>
</dbReference>
<dbReference type="GO" id="GO:0045490">
    <property type="term" value="P:pectin catabolic process"/>
    <property type="evidence" value="ECO:0007669"/>
    <property type="project" value="UniProtKB-UniRule"/>
</dbReference>
<dbReference type="Gene3D" id="2.160.20.10">
    <property type="entry name" value="Single-stranded right-handed beta-helix, Pectin lyase-like"/>
    <property type="match status" value="1"/>
</dbReference>
<dbReference type="SUPFAM" id="SSF51126">
    <property type="entry name" value="Pectin lyase-like"/>
    <property type="match status" value="1"/>
</dbReference>
<feature type="domain" description="Ricin B lectin" evidence="6">
    <location>
        <begin position="38"/>
        <end position="177"/>
    </location>
</feature>
<dbReference type="SUPFAM" id="SSF50370">
    <property type="entry name" value="Ricin B-like lectins"/>
    <property type="match status" value="1"/>
</dbReference>
<evidence type="ECO:0000256" key="3">
    <source>
        <dbReference type="ARBA" id="ARBA00023085"/>
    </source>
</evidence>
<dbReference type="PANTHER" id="PTHR31321:SF57">
    <property type="entry name" value="PECTINESTERASE 53-RELATED"/>
    <property type="match status" value="1"/>
</dbReference>
<dbReference type="InterPro" id="IPR000772">
    <property type="entry name" value="Ricin_B_lectin"/>
</dbReference>
<comment type="caution">
    <text evidence="7">The sequence shown here is derived from an EMBL/GenBank/DDBJ whole genome shotgun (WGS) entry which is preliminary data.</text>
</comment>
<organism evidence="7 8">
    <name type="scientific">Paractinoplanes tereljensis</name>
    <dbReference type="NCBI Taxonomy" id="571912"/>
    <lineage>
        <taxon>Bacteria</taxon>
        <taxon>Bacillati</taxon>
        <taxon>Actinomycetota</taxon>
        <taxon>Actinomycetes</taxon>
        <taxon>Micromonosporales</taxon>
        <taxon>Micromonosporaceae</taxon>
        <taxon>Paractinoplanes</taxon>
    </lineage>
</organism>
<keyword evidence="8" id="KW-1185">Reference proteome</keyword>
<dbReference type="Gene3D" id="2.80.10.50">
    <property type="match status" value="1"/>
</dbReference>